<feature type="transmembrane region" description="Helical" evidence="3">
    <location>
        <begin position="203"/>
        <end position="224"/>
    </location>
</feature>
<dbReference type="EMBL" id="LS974626">
    <property type="protein sequence ID" value="CAG7911096.1"/>
    <property type="molecule type" value="Genomic_DNA"/>
</dbReference>
<keyword evidence="3" id="KW-1133">Transmembrane helix</keyword>
<dbReference type="AlphaFoldDB" id="A0A8D9MGR0"/>
<evidence type="ECO:0000259" key="4">
    <source>
        <dbReference type="Pfam" id="PF08263"/>
    </source>
</evidence>
<organism evidence="5 6">
    <name type="scientific">Brassica campestris</name>
    <name type="common">Field mustard</name>
    <dbReference type="NCBI Taxonomy" id="3711"/>
    <lineage>
        <taxon>Eukaryota</taxon>
        <taxon>Viridiplantae</taxon>
        <taxon>Streptophyta</taxon>
        <taxon>Embryophyta</taxon>
        <taxon>Tracheophyta</taxon>
        <taxon>Spermatophyta</taxon>
        <taxon>Magnoliopsida</taxon>
        <taxon>eudicotyledons</taxon>
        <taxon>Gunneridae</taxon>
        <taxon>Pentapetalae</taxon>
        <taxon>rosids</taxon>
        <taxon>malvids</taxon>
        <taxon>Brassicales</taxon>
        <taxon>Brassicaceae</taxon>
        <taxon>Brassiceae</taxon>
        <taxon>Brassica</taxon>
    </lineage>
</organism>
<proteinExistence type="predicted"/>
<evidence type="ECO:0000256" key="3">
    <source>
        <dbReference type="SAM" id="Phobius"/>
    </source>
</evidence>
<name>A0A8D9MGR0_BRACM</name>
<evidence type="ECO:0000313" key="6">
    <source>
        <dbReference type="Proteomes" id="UP000694005"/>
    </source>
</evidence>
<dbReference type="Pfam" id="PF08263">
    <property type="entry name" value="LRRNT_2"/>
    <property type="match status" value="1"/>
</dbReference>
<keyword evidence="1" id="KW-0433">Leucine-rich repeat</keyword>
<feature type="domain" description="Leucine-rich repeat-containing N-terminal plant-type" evidence="4">
    <location>
        <begin position="44"/>
        <end position="86"/>
    </location>
</feature>
<dbReference type="Proteomes" id="UP000694005">
    <property type="component" value="Chromosome A10"/>
</dbReference>
<dbReference type="InterPro" id="IPR013210">
    <property type="entry name" value="LRR_N_plant-typ"/>
</dbReference>
<protein>
    <recommendedName>
        <fullName evidence="4">Leucine-rich repeat-containing N-terminal plant-type domain-containing protein</fullName>
    </recommendedName>
</protein>
<evidence type="ECO:0000256" key="1">
    <source>
        <dbReference type="ARBA" id="ARBA00022614"/>
    </source>
</evidence>
<feature type="non-terminal residue" evidence="5">
    <location>
        <position position="245"/>
    </location>
</feature>
<keyword evidence="2" id="KW-0677">Repeat</keyword>
<keyword evidence="3" id="KW-0472">Membrane</keyword>
<evidence type="ECO:0000313" key="5">
    <source>
        <dbReference type="EMBL" id="CAG7911096.1"/>
    </source>
</evidence>
<dbReference type="SUPFAM" id="SSF52058">
    <property type="entry name" value="L domain-like"/>
    <property type="match status" value="1"/>
</dbReference>
<dbReference type="InterPro" id="IPR046959">
    <property type="entry name" value="PRK1-6/SRF4-like"/>
</dbReference>
<dbReference type="Gene3D" id="3.80.10.10">
    <property type="entry name" value="Ribonuclease Inhibitor"/>
    <property type="match status" value="2"/>
</dbReference>
<dbReference type="PANTHER" id="PTHR48007:SF4">
    <property type="entry name" value="LEUCINE-RICH REPEAT RECEPTOR-LIKE PROTEIN KINASE PXC1"/>
    <property type="match status" value="1"/>
</dbReference>
<sequence length="245" mass="27187">LVTRITYFRPLPISVLMSGKGHHLNEYSNPWGKSKTIVFAGANEADVNCLRNFKSGVTDPNDYLSSWVFDNQTAGFICKFSGVTCWHDDENRVLSIRLSGFGLGGEFPVGIKQCSDLMGLELSRNNFSGVLPKNNFTGPLPPELVSLPRLTKFSVAFNQLTGHVPNFNLKFGRENFSSNEGLCGQPMDPCVDPEEDIIRLGKIGAAVGAALFAPLGAFLDWFVFSGRKKKQEDRRHRSWIFHIGD</sequence>
<dbReference type="PANTHER" id="PTHR48007">
    <property type="entry name" value="LEUCINE-RICH REPEAT RECEPTOR-LIKE PROTEIN KINASE PXC1"/>
    <property type="match status" value="1"/>
</dbReference>
<dbReference type="InterPro" id="IPR032675">
    <property type="entry name" value="LRR_dom_sf"/>
</dbReference>
<reference evidence="5 6" key="1">
    <citation type="submission" date="2021-07" db="EMBL/GenBank/DDBJ databases">
        <authorList>
            <consortium name="Genoscope - CEA"/>
            <person name="William W."/>
        </authorList>
    </citation>
    <scope>NUCLEOTIDE SEQUENCE [LARGE SCALE GENOMIC DNA]</scope>
</reference>
<accession>A0A8D9MGR0</accession>
<evidence type="ECO:0000256" key="2">
    <source>
        <dbReference type="ARBA" id="ARBA00022737"/>
    </source>
</evidence>
<keyword evidence="3" id="KW-0812">Transmembrane</keyword>
<gene>
    <name evidence="5" type="ORF">BRAPAZ1V2_A10P23420.2</name>
</gene>